<dbReference type="EMBL" id="CM056742">
    <property type="protein sequence ID" value="KAJ8677803.1"/>
    <property type="molecule type" value="Genomic_DNA"/>
</dbReference>
<evidence type="ECO:0000313" key="2">
    <source>
        <dbReference type="Proteomes" id="UP001239111"/>
    </source>
</evidence>
<evidence type="ECO:0000313" key="1">
    <source>
        <dbReference type="EMBL" id="KAJ8677803.1"/>
    </source>
</evidence>
<sequence>MRYTSMCHSGHFELPQGILPLLKCLTCGEQLSVAHSKTLETDVPNEADDEGDGEIDVVTVDMNVSVRPQTSISTRKDTRTQTENVSCQALKQPGRCKGRSTRLKEKRAKKGKLMVSKSICDCATVVV</sequence>
<reference evidence="1" key="1">
    <citation type="submission" date="2023-04" db="EMBL/GenBank/DDBJ databases">
        <title>A chromosome-level genome assembly of the parasitoid wasp Eretmocerus hayati.</title>
        <authorList>
            <person name="Zhong Y."/>
            <person name="Liu S."/>
            <person name="Liu Y."/>
        </authorList>
    </citation>
    <scope>NUCLEOTIDE SEQUENCE</scope>
    <source>
        <strain evidence="1">ZJU_SS_LIU_2023</strain>
    </source>
</reference>
<gene>
    <name evidence="1" type="ORF">QAD02_013590</name>
</gene>
<keyword evidence="2" id="KW-1185">Reference proteome</keyword>
<comment type="caution">
    <text evidence="1">The sequence shown here is derived from an EMBL/GenBank/DDBJ whole genome shotgun (WGS) entry which is preliminary data.</text>
</comment>
<protein>
    <submittedName>
        <fullName evidence="1">Uncharacterized protein</fullName>
    </submittedName>
</protein>
<organism evidence="1 2">
    <name type="scientific">Eretmocerus hayati</name>
    <dbReference type="NCBI Taxonomy" id="131215"/>
    <lineage>
        <taxon>Eukaryota</taxon>
        <taxon>Metazoa</taxon>
        <taxon>Ecdysozoa</taxon>
        <taxon>Arthropoda</taxon>
        <taxon>Hexapoda</taxon>
        <taxon>Insecta</taxon>
        <taxon>Pterygota</taxon>
        <taxon>Neoptera</taxon>
        <taxon>Endopterygota</taxon>
        <taxon>Hymenoptera</taxon>
        <taxon>Apocrita</taxon>
        <taxon>Proctotrupomorpha</taxon>
        <taxon>Chalcidoidea</taxon>
        <taxon>Aphelinidae</taxon>
        <taxon>Aphelininae</taxon>
        <taxon>Eretmocerus</taxon>
    </lineage>
</organism>
<accession>A0ACC2P3X3</accession>
<proteinExistence type="predicted"/>
<name>A0ACC2P3X3_9HYME</name>
<dbReference type="Proteomes" id="UP001239111">
    <property type="component" value="Chromosome 2"/>
</dbReference>